<protein>
    <recommendedName>
        <fullName evidence="2">N4BP1 C-terminal UBA domain-containing protein</fullName>
    </recommendedName>
</protein>
<feature type="domain" description="N4BP1 C-terminal UBA" evidence="2">
    <location>
        <begin position="62"/>
        <end position="94"/>
    </location>
</feature>
<evidence type="ECO:0000256" key="1">
    <source>
        <dbReference type="SAM" id="SignalP"/>
    </source>
</evidence>
<dbReference type="GO" id="GO:0016605">
    <property type="term" value="C:PML body"/>
    <property type="evidence" value="ECO:0007669"/>
    <property type="project" value="TreeGrafter"/>
</dbReference>
<dbReference type="AlphaFoldDB" id="A0A8C7CPG6"/>
<dbReference type="GO" id="GO:0031397">
    <property type="term" value="P:negative regulation of protein ubiquitination"/>
    <property type="evidence" value="ECO:0007669"/>
    <property type="project" value="TreeGrafter"/>
</dbReference>
<dbReference type="Gene3D" id="3.40.50.11980">
    <property type="match status" value="1"/>
</dbReference>
<keyword evidence="4" id="KW-1185">Reference proteome</keyword>
<keyword evidence="1" id="KW-0732">Signal</keyword>
<dbReference type="GeneTree" id="ENSGT00940000161519"/>
<reference evidence="3" key="1">
    <citation type="submission" date="2025-08" db="UniProtKB">
        <authorList>
            <consortium name="Ensembl"/>
        </authorList>
    </citation>
    <scope>IDENTIFICATION</scope>
</reference>
<dbReference type="Proteomes" id="UP000694557">
    <property type="component" value="Unassembled WGS sequence"/>
</dbReference>
<evidence type="ECO:0000313" key="3">
    <source>
        <dbReference type="Ensembl" id="ENSOKIP00005009647.1"/>
    </source>
</evidence>
<dbReference type="Pfam" id="PF23054">
    <property type="entry name" value="UBA_N4BP1_C"/>
    <property type="match status" value="1"/>
</dbReference>
<dbReference type="GO" id="GO:0032435">
    <property type="term" value="P:negative regulation of proteasomal ubiquitin-dependent protein catabolic process"/>
    <property type="evidence" value="ECO:0007669"/>
    <property type="project" value="TreeGrafter"/>
</dbReference>
<gene>
    <name evidence="3" type="primary">LOC109896886</name>
</gene>
<name>A0A8C7CPG6_ONCKI</name>
<dbReference type="PANTHER" id="PTHR12876">
    <property type="entry name" value="N4BP1-RELATED"/>
    <property type="match status" value="1"/>
</dbReference>
<feature type="chain" id="PRO_5034316251" description="N4BP1 C-terminal UBA domain-containing protein" evidence="1">
    <location>
        <begin position="18"/>
        <end position="106"/>
    </location>
</feature>
<dbReference type="PANTHER" id="PTHR12876:SF26">
    <property type="entry name" value="NEDD4-BINDING PROTEIN 1"/>
    <property type="match status" value="1"/>
</dbReference>
<reference evidence="3" key="2">
    <citation type="submission" date="2025-09" db="UniProtKB">
        <authorList>
            <consortium name="Ensembl"/>
        </authorList>
    </citation>
    <scope>IDENTIFICATION</scope>
</reference>
<proteinExistence type="predicted"/>
<organism evidence="3 4">
    <name type="scientific">Oncorhynchus kisutch</name>
    <name type="common">Coho salmon</name>
    <name type="synonym">Salmo kisutch</name>
    <dbReference type="NCBI Taxonomy" id="8019"/>
    <lineage>
        <taxon>Eukaryota</taxon>
        <taxon>Metazoa</taxon>
        <taxon>Chordata</taxon>
        <taxon>Craniata</taxon>
        <taxon>Vertebrata</taxon>
        <taxon>Euteleostomi</taxon>
        <taxon>Actinopterygii</taxon>
        <taxon>Neopterygii</taxon>
        <taxon>Teleostei</taxon>
        <taxon>Protacanthopterygii</taxon>
        <taxon>Salmoniformes</taxon>
        <taxon>Salmonidae</taxon>
        <taxon>Salmoninae</taxon>
        <taxon>Oncorhynchus</taxon>
    </lineage>
</organism>
<feature type="signal peptide" evidence="1">
    <location>
        <begin position="1"/>
        <end position="17"/>
    </location>
</feature>
<dbReference type="InterPro" id="IPR051101">
    <property type="entry name" value="ZC3H12/N4BP1_RNase_Reg"/>
</dbReference>
<dbReference type="InterPro" id="IPR056578">
    <property type="entry name" value="UBA_N4BP1_C"/>
</dbReference>
<evidence type="ECO:0000259" key="2">
    <source>
        <dbReference type="Pfam" id="PF23054"/>
    </source>
</evidence>
<accession>A0A8C7CPG6</accession>
<dbReference type="Ensembl" id="ENSOKIT00005010220.1">
    <property type="protein sequence ID" value="ENSOKIP00005009647.1"/>
    <property type="gene ID" value="ENSOKIG00005004244.1"/>
</dbReference>
<sequence length="106" mass="12097">MAYLKCFFLMFWYTFVGDHFMVPDDPLGREGPHLDDFLRSLSQGPDRGPEVQGQNTWCSCRRSAAETSRLRESLSQVFPGQDSIVTLVLQCNPTHGIIKLVMLNFQ</sequence>
<evidence type="ECO:0000313" key="4">
    <source>
        <dbReference type="Proteomes" id="UP000694557"/>
    </source>
</evidence>